<feature type="domain" description="Penicillin-binding protein transpeptidase" evidence="4">
    <location>
        <begin position="251"/>
        <end position="544"/>
    </location>
</feature>
<dbReference type="InterPro" id="IPR005311">
    <property type="entry name" value="PBP_dimer"/>
</dbReference>
<evidence type="ECO:0000259" key="5">
    <source>
        <dbReference type="Pfam" id="PF03717"/>
    </source>
</evidence>
<keyword evidence="2 3" id="KW-0472">Membrane</keyword>
<keyword evidence="3" id="KW-0812">Transmembrane</keyword>
<dbReference type="InterPro" id="IPR050515">
    <property type="entry name" value="Beta-lactam/transpept"/>
</dbReference>
<accession>A0A1G2U328</accession>
<evidence type="ECO:0000313" key="6">
    <source>
        <dbReference type="EMBL" id="OHB03926.1"/>
    </source>
</evidence>
<evidence type="ECO:0000313" key="7">
    <source>
        <dbReference type="Proteomes" id="UP000176800"/>
    </source>
</evidence>
<dbReference type="Gene3D" id="3.90.1310.10">
    <property type="entry name" value="Penicillin-binding protein 2a (Domain 2)"/>
    <property type="match status" value="1"/>
</dbReference>
<feature type="domain" description="Penicillin-binding protein dimerisation" evidence="5">
    <location>
        <begin position="96"/>
        <end position="188"/>
    </location>
</feature>
<dbReference type="SUPFAM" id="SSF56601">
    <property type="entry name" value="beta-lactamase/transpeptidase-like"/>
    <property type="match status" value="1"/>
</dbReference>
<gene>
    <name evidence="6" type="ORF">A3B14_01170</name>
</gene>
<sequence>MKQQSVRRIRIISTGIFLFAMVLVSRLYFLQIVSGDELAGRADRQYVQSSYDYFNRGSVFLTSKTGEKVSAATLKTGFIVALNPKLIEDPEMLYNTLLPLISIENREAFLEKAEKSDDTYEQIAQKIPKEIADEISALKIPGVSIYKQRWRYYPGNTLAAHTLGFIAYKEDELAGRYGLERYYEDTLNRNNDSVFVNFFAEIFSNVESGVSDEKKLEGDIVTSIEPTVEAFLEEELRKINEKWSSQYSGGIIINPMNGEIYAMAINPTFDPNSIGSAKNSDIFKNHLVESVYEMGSIIKPLTIAAGLDAGAITAKSTYFDAGFLTLNNKTISNYDGRGRGLVSMQEVLNQSLNTGAAFAVSAMGKGTFAKYMFDFGVAEETGIDLPNETHGLVENLKSPRDIEYATASYGQGMALTPIETVRAMAALGNGGMLVNPHIVTKIDYSIGGGKKIVPNPSKQVLTKETSEEITRMLVHVVDNALLNGQAKIPNYSVAAKTGTAQVANPEGGGYYTDVFLHSFFGYFPAYNPQFLVFLYTFDPKEVKYASETLTVSFLDITKFLINYYEIPPDR</sequence>
<feature type="transmembrane region" description="Helical" evidence="3">
    <location>
        <begin position="12"/>
        <end position="29"/>
    </location>
</feature>
<dbReference type="Pfam" id="PF00905">
    <property type="entry name" value="Transpeptidase"/>
    <property type="match status" value="1"/>
</dbReference>
<protein>
    <recommendedName>
        <fullName evidence="8">Penicillin-binding protein transpeptidase domain-containing protein</fullName>
    </recommendedName>
</protein>
<dbReference type="GO" id="GO:0071555">
    <property type="term" value="P:cell wall organization"/>
    <property type="evidence" value="ECO:0007669"/>
    <property type="project" value="TreeGrafter"/>
</dbReference>
<comment type="caution">
    <text evidence="6">The sequence shown here is derived from an EMBL/GenBank/DDBJ whole genome shotgun (WGS) entry which is preliminary data.</text>
</comment>
<dbReference type="Gene3D" id="3.30.450.330">
    <property type="match status" value="1"/>
</dbReference>
<dbReference type="InterPro" id="IPR001460">
    <property type="entry name" value="PCN-bd_Tpept"/>
</dbReference>
<proteinExistence type="predicted"/>
<dbReference type="Pfam" id="PF03717">
    <property type="entry name" value="PBP_dimer"/>
    <property type="match status" value="1"/>
</dbReference>
<evidence type="ECO:0008006" key="8">
    <source>
        <dbReference type="Google" id="ProtNLM"/>
    </source>
</evidence>
<dbReference type="GO" id="GO:0005886">
    <property type="term" value="C:plasma membrane"/>
    <property type="evidence" value="ECO:0007669"/>
    <property type="project" value="TreeGrafter"/>
</dbReference>
<comment type="subcellular location">
    <subcellularLocation>
        <location evidence="1">Membrane</location>
    </subcellularLocation>
</comment>
<evidence type="ECO:0000256" key="2">
    <source>
        <dbReference type="ARBA" id="ARBA00023136"/>
    </source>
</evidence>
<dbReference type="InterPro" id="IPR012338">
    <property type="entry name" value="Beta-lactam/transpept-like"/>
</dbReference>
<keyword evidence="3" id="KW-1133">Transmembrane helix</keyword>
<evidence type="ECO:0000259" key="4">
    <source>
        <dbReference type="Pfam" id="PF00905"/>
    </source>
</evidence>
<name>A0A1G2U328_9BACT</name>
<dbReference type="GO" id="GO:0008658">
    <property type="term" value="F:penicillin binding"/>
    <property type="evidence" value="ECO:0007669"/>
    <property type="project" value="InterPro"/>
</dbReference>
<dbReference type="InterPro" id="IPR036138">
    <property type="entry name" value="PBP_dimer_sf"/>
</dbReference>
<dbReference type="AlphaFoldDB" id="A0A1G2U328"/>
<evidence type="ECO:0000256" key="1">
    <source>
        <dbReference type="ARBA" id="ARBA00004370"/>
    </source>
</evidence>
<dbReference type="SUPFAM" id="SSF56519">
    <property type="entry name" value="Penicillin binding protein dimerisation domain"/>
    <property type="match status" value="1"/>
</dbReference>
<dbReference type="Gene3D" id="3.40.710.10">
    <property type="entry name" value="DD-peptidase/beta-lactamase superfamily"/>
    <property type="match status" value="1"/>
</dbReference>
<dbReference type="EMBL" id="MHWE01000012">
    <property type="protein sequence ID" value="OHB03926.1"/>
    <property type="molecule type" value="Genomic_DNA"/>
</dbReference>
<dbReference type="PANTHER" id="PTHR30627">
    <property type="entry name" value="PEPTIDOGLYCAN D,D-TRANSPEPTIDASE"/>
    <property type="match status" value="1"/>
</dbReference>
<evidence type="ECO:0000256" key="3">
    <source>
        <dbReference type="SAM" id="Phobius"/>
    </source>
</evidence>
<dbReference type="Proteomes" id="UP000176800">
    <property type="component" value="Unassembled WGS sequence"/>
</dbReference>
<reference evidence="6 7" key="1">
    <citation type="journal article" date="2016" name="Nat. Commun.">
        <title>Thousands of microbial genomes shed light on interconnected biogeochemical processes in an aquifer system.</title>
        <authorList>
            <person name="Anantharaman K."/>
            <person name="Brown C.T."/>
            <person name="Hug L.A."/>
            <person name="Sharon I."/>
            <person name="Castelle C.J."/>
            <person name="Probst A.J."/>
            <person name="Thomas B.C."/>
            <person name="Singh A."/>
            <person name="Wilkins M.J."/>
            <person name="Karaoz U."/>
            <person name="Brodie E.L."/>
            <person name="Williams K.H."/>
            <person name="Hubbard S.S."/>
            <person name="Banfield J.F."/>
        </authorList>
    </citation>
    <scope>NUCLEOTIDE SEQUENCE [LARGE SCALE GENOMIC DNA]</scope>
</reference>
<dbReference type="PANTHER" id="PTHR30627:SF1">
    <property type="entry name" value="PEPTIDOGLYCAN D,D-TRANSPEPTIDASE FTSI"/>
    <property type="match status" value="1"/>
</dbReference>
<organism evidence="6 7">
    <name type="scientific">Candidatus Zambryskibacteria bacterium RIFCSPLOWO2_01_FULL_45_21</name>
    <dbReference type="NCBI Taxonomy" id="1802761"/>
    <lineage>
        <taxon>Bacteria</taxon>
        <taxon>Candidatus Zambryskiibacteriota</taxon>
    </lineage>
</organism>